<comment type="function">
    <text evidence="15">Non-classical phosphatidylinositol (PtdIns) transfer protein (PITP), which exhibits PtdIns-binding/transfer activity in the absence of detectable PtdCho-binding/transfer activity. Regulates PtdIns(4,5)P2 homeostasis at the plasma membrane. Heme-binding protein that may play a role in organic oxidant-induced stress responses.</text>
</comment>
<dbReference type="PROSITE" id="PS50191">
    <property type="entry name" value="CRAL_TRIO"/>
    <property type="match status" value="1"/>
</dbReference>
<dbReference type="AlphaFoldDB" id="A0A8H7KAG6"/>
<reference evidence="19 20" key="1">
    <citation type="journal article" name="Sci. Rep.">
        <title>Telomere-to-telomere assembled and centromere annotated genomes of the two main subspecies of the button mushroom Agaricus bisporus reveal especially polymorphic chromosome ends.</title>
        <authorList>
            <person name="Sonnenberg A.S.M."/>
            <person name="Sedaghat-Telgerd N."/>
            <person name="Lavrijssen B."/>
            <person name="Ohm R.A."/>
            <person name="Hendrickx P.M."/>
            <person name="Scholtmeijer K."/>
            <person name="Baars J.J.P."/>
            <person name="van Peer A."/>
        </authorList>
    </citation>
    <scope>NUCLEOTIDE SEQUENCE [LARGE SCALE GENOMIC DNA]</scope>
    <source>
        <strain evidence="19 20">H119_p4</strain>
    </source>
</reference>
<feature type="compositionally biased region" description="Low complexity" evidence="17">
    <location>
        <begin position="52"/>
        <end position="61"/>
    </location>
</feature>
<feature type="domain" description="CRAL-TRIO" evidence="18">
    <location>
        <begin position="182"/>
        <end position="338"/>
    </location>
</feature>
<feature type="region of interest" description="Disordered" evidence="17">
    <location>
        <begin position="1"/>
        <end position="74"/>
    </location>
</feature>
<keyword evidence="5 16" id="KW-0813">Transport</keyword>
<evidence type="ECO:0000256" key="8">
    <source>
        <dbReference type="ARBA" id="ARBA00022723"/>
    </source>
</evidence>
<evidence type="ECO:0000256" key="12">
    <source>
        <dbReference type="ARBA" id="ARBA00023055"/>
    </source>
</evidence>
<accession>A0A8H7KAG6</accession>
<evidence type="ECO:0000256" key="11">
    <source>
        <dbReference type="ARBA" id="ARBA00023004"/>
    </source>
</evidence>
<comment type="catalytic activity">
    <reaction evidence="14">
        <text>a 1,2-diacyl-sn-glycero-3-phospho-(1D-myo-inositol)(in) = a 1,2-diacyl-sn-glycero-3-phospho-(1D-myo-inositol)(out)</text>
        <dbReference type="Rhea" id="RHEA:38691"/>
        <dbReference type="ChEBI" id="CHEBI:57880"/>
    </reaction>
    <physiologicalReaction direction="left-to-right" evidence="14">
        <dbReference type="Rhea" id="RHEA:38692"/>
    </physiologicalReaction>
</comment>
<keyword evidence="12 16" id="KW-0445">Lipid transport</keyword>
<comment type="caution">
    <text evidence="19">The sequence shown here is derived from an EMBL/GenBank/DDBJ whole genome shotgun (WGS) entry which is preliminary data.</text>
</comment>
<comment type="cofactor">
    <cofactor evidence="1">
        <name>heme b</name>
        <dbReference type="ChEBI" id="CHEBI:60344"/>
    </cofactor>
</comment>
<evidence type="ECO:0000256" key="14">
    <source>
        <dbReference type="ARBA" id="ARBA00024146"/>
    </source>
</evidence>
<keyword evidence="11" id="KW-0408">Iron</keyword>
<dbReference type="CDD" id="cd00170">
    <property type="entry name" value="SEC14"/>
    <property type="match status" value="1"/>
</dbReference>
<dbReference type="GO" id="GO:0005789">
    <property type="term" value="C:endoplasmic reticulum membrane"/>
    <property type="evidence" value="ECO:0007669"/>
    <property type="project" value="UniProtKB-SubCell"/>
</dbReference>
<evidence type="ECO:0000256" key="7">
    <source>
        <dbReference type="ARBA" id="ARBA00022617"/>
    </source>
</evidence>
<dbReference type="InterPro" id="IPR001251">
    <property type="entry name" value="CRAL-TRIO_dom"/>
</dbReference>
<evidence type="ECO:0000256" key="5">
    <source>
        <dbReference type="ARBA" id="ARBA00022448"/>
    </source>
</evidence>
<dbReference type="Pfam" id="PF00650">
    <property type="entry name" value="CRAL_TRIO"/>
    <property type="match status" value="1"/>
</dbReference>
<evidence type="ECO:0000256" key="13">
    <source>
        <dbReference type="ARBA" id="ARBA00023136"/>
    </source>
</evidence>
<organism evidence="19 20">
    <name type="scientific">Agaricus bisporus var. burnettii</name>
    <dbReference type="NCBI Taxonomy" id="192524"/>
    <lineage>
        <taxon>Eukaryota</taxon>
        <taxon>Fungi</taxon>
        <taxon>Dikarya</taxon>
        <taxon>Basidiomycota</taxon>
        <taxon>Agaricomycotina</taxon>
        <taxon>Agaricomycetes</taxon>
        <taxon>Agaricomycetidae</taxon>
        <taxon>Agaricales</taxon>
        <taxon>Agaricineae</taxon>
        <taxon>Agaricaceae</taxon>
        <taxon>Agaricus</taxon>
    </lineage>
</organism>
<evidence type="ECO:0000256" key="2">
    <source>
        <dbReference type="ARBA" id="ARBA00004406"/>
    </source>
</evidence>
<dbReference type="GO" id="GO:0046872">
    <property type="term" value="F:metal ion binding"/>
    <property type="evidence" value="ECO:0007669"/>
    <property type="project" value="UniProtKB-KW"/>
</dbReference>
<keyword evidence="8" id="KW-0479">Metal-binding</keyword>
<name>A0A8H7KAG6_AGABI</name>
<evidence type="ECO:0000313" key="20">
    <source>
        <dbReference type="Proteomes" id="UP000629468"/>
    </source>
</evidence>
<sequence length="338" mass="37730">MATQPSQTEETSTPAPAPAPAPVASEVPTATTTAEAPQPDAVPEINVPPTPTAVSTPASAPEKVQEEPEPHNSITEKFSNQEWISLKEFRAILPDLLADAFPDDPKAKETPFTMWGVNIDPSNPRNAKVSVILMKFLRARHLNVNEAKDMLRTTLRWRKSFDIESALNEEFPNGRFDNMGQIAGHDKEGRPVMYNLYGGNKDLRAVFSDVQLFIRWRVALQERLMQQLDFETVDQTIQVHDYTGVGLTSRDANSKNAASEATNIFTSHYPEILHRKFFIGVPTLLNWIFWAMKPLIPAVTLAKMSVVGTSRHEIYKALSPYIDDTQIPKRYGGQGDGF</sequence>
<evidence type="ECO:0000256" key="1">
    <source>
        <dbReference type="ARBA" id="ARBA00001970"/>
    </source>
</evidence>
<dbReference type="PANTHER" id="PTHR47669:SF1">
    <property type="entry name" value="PHOSPHATIDYLINOSITOL TRANSFER PROTEIN SFH5"/>
    <property type="match status" value="1"/>
</dbReference>
<keyword evidence="13 16" id="KW-0472">Membrane</keyword>
<comment type="similarity">
    <text evidence="3 16">Belongs to the SFH5 family.</text>
</comment>
<evidence type="ECO:0000256" key="16">
    <source>
        <dbReference type="RuleBase" id="RU367059"/>
    </source>
</evidence>
<dbReference type="PANTHER" id="PTHR47669">
    <property type="entry name" value="PHOSPHATIDYLINOSITOL TRANSFER PROTEIN SFH5"/>
    <property type="match status" value="1"/>
</dbReference>
<dbReference type="EMBL" id="JABXXO010000009">
    <property type="protein sequence ID" value="KAF7770911.1"/>
    <property type="molecule type" value="Genomic_DNA"/>
</dbReference>
<dbReference type="InterPro" id="IPR011074">
    <property type="entry name" value="CRAL/TRIO_N_dom"/>
</dbReference>
<evidence type="ECO:0000256" key="6">
    <source>
        <dbReference type="ARBA" id="ARBA00022490"/>
    </source>
</evidence>
<protein>
    <recommendedName>
        <fullName evidence="4 16">Phosphatidylinositol transfer protein SFH5</fullName>
        <shortName evidence="16">PITP SFH5</shortName>
    </recommendedName>
</protein>
<dbReference type="GO" id="GO:0017157">
    <property type="term" value="P:regulation of exocytosis"/>
    <property type="evidence" value="ECO:0007669"/>
    <property type="project" value="TreeGrafter"/>
</dbReference>
<evidence type="ECO:0000256" key="17">
    <source>
        <dbReference type="SAM" id="MobiDB-lite"/>
    </source>
</evidence>
<evidence type="ECO:0000256" key="4">
    <source>
        <dbReference type="ARBA" id="ARBA00018320"/>
    </source>
</evidence>
<keyword evidence="9 16" id="KW-0256">Endoplasmic reticulum</keyword>
<keyword evidence="10 16" id="KW-0492">Microsome</keyword>
<evidence type="ECO:0000256" key="9">
    <source>
        <dbReference type="ARBA" id="ARBA00022824"/>
    </source>
</evidence>
<dbReference type="InterPro" id="IPR036865">
    <property type="entry name" value="CRAL-TRIO_dom_sf"/>
</dbReference>
<evidence type="ECO:0000256" key="15">
    <source>
        <dbReference type="ARBA" id="ARBA00024180"/>
    </source>
</evidence>
<dbReference type="GO" id="GO:0005829">
    <property type="term" value="C:cytosol"/>
    <property type="evidence" value="ECO:0007669"/>
    <property type="project" value="TreeGrafter"/>
</dbReference>
<dbReference type="GO" id="GO:0005886">
    <property type="term" value="C:plasma membrane"/>
    <property type="evidence" value="ECO:0007669"/>
    <property type="project" value="TreeGrafter"/>
</dbReference>
<dbReference type="SMART" id="SM00516">
    <property type="entry name" value="SEC14"/>
    <property type="match status" value="1"/>
</dbReference>
<evidence type="ECO:0000313" key="19">
    <source>
        <dbReference type="EMBL" id="KAF7770911.1"/>
    </source>
</evidence>
<keyword evidence="6 16" id="KW-0963">Cytoplasm</keyword>
<feature type="compositionally biased region" description="Low complexity" evidence="17">
    <location>
        <begin position="22"/>
        <end position="37"/>
    </location>
</feature>
<dbReference type="Proteomes" id="UP000629468">
    <property type="component" value="Unassembled WGS sequence"/>
</dbReference>
<gene>
    <name evidence="19" type="ORF">Agabi119p4_6885</name>
</gene>
<evidence type="ECO:0000256" key="10">
    <source>
        <dbReference type="ARBA" id="ARBA00022848"/>
    </source>
</evidence>
<dbReference type="InterPro" id="IPR036273">
    <property type="entry name" value="CRAL/TRIO_N_dom_sf"/>
</dbReference>
<dbReference type="GO" id="GO:0008526">
    <property type="term" value="F:phosphatidylinositol transfer activity"/>
    <property type="evidence" value="ECO:0007669"/>
    <property type="project" value="UniProtKB-UniRule"/>
</dbReference>
<dbReference type="GO" id="GO:0032541">
    <property type="term" value="C:cortical endoplasmic reticulum"/>
    <property type="evidence" value="ECO:0007669"/>
    <property type="project" value="TreeGrafter"/>
</dbReference>
<dbReference type="InterPro" id="IPR042938">
    <property type="entry name" value="Sfh5"/>
</dbReference>
<dbReference type="Pfam" id="PF03765">
    <property type="entry name" value="CRAL_TRIO_N"/>
    <property type="match status" value="1"/>
</dbReference>
<comment type="subcellular location">
    <subcellularLocation>
        <location evidence="16">Cytoplasm</location>
    </subcellularLocation>
    <subcellularLocation>
        <location evidence="2 16">Endoplasmic reticulum membrane</location>
        <topology evidence="2 16">Peripheral membrane protein</topology>
    </subcellularLocation>
    <subcellularLocation>
        <location evidence="16">Microsome membrane</location>
        <topology evidence="16">Peripheral membrane protein</topology>
    </subcellularLocation>
</comment>
<dbReference type="Gene3D" id="3.40.525.10">
    <property type="entry name" value="CRAL-TRIO lipid binding domain"/>
    <property type="match status" value="1"/>
</dbReference>
<proteinExistence type="inferred from homology"/>
<dbReference type="SUPFAM" id="SSF52087">
    <property type="entry name" value="CRAL/TRIO domain"/>
    <property type="match status" value="1"/>
</dbReference>
<keyword evidence="7" id="KW-0349">Heme</keyword>
<evidence type="ECO:0000259" key="18">
    <source>
        <dbReference type="PROSITE" id="PS50191"/>
    </source>
</evidence>
<dbReference type="GO" id="GO:0043001">
    <property type="term" value="P:Golgi to plasma membrane protein transport"/>
    <property type="evidence" value="ECO:0007669"/>
    <property type="project" value="TreeGrafter"/>
</dbReference>
<evidence type="ECO:0000256" key="3">
    <source>
        <dbReference type="ARBA" id="ARBA00006667"/>
    </source>
</evidence>
<dbReference type="SUPFAM" id="SSF46938">
    <property type="entry name" value="CRAL/TRIO N-terminal domain"/>
    <property type="match status" value="1"/>
</dbReference>